<proteinExistence type="inferred from homology"/>
<dbReference type="Gene3D" id="2.160.10.10">
    <property type="entry name" value="Hexapeptide repeat proteins"/>
    <property type="match status" value="1"/>
</dbReference>
<accession>A0A2N3J3U2</accession>
<evidence type="ECO:0000256" key="3">
    <source>
        <dbReference type="ARBA" id="ARBA00023315"/>
    </source>
</evidence>
<sequence>MFHHYLFKFKKIRPLITIKYRTLCFHFLYRLGWFQNVFCSGNVRVIQSLNLQGKGLIRLSDGCMLGVYPSANIYNGECYLEARSASATVDIGQQVYINNDAIIIADKSSISIGDNTLIGPRFICFDSNFHPLHPDKRLSSDYSCKPVRIGRNVFIGANVTVLQGVNIGDNSVIGAGSVISQDIPANVIVKAGLELAFFDLK</sequence>
<comment type="similarity">
    <text evidence="4">Belongs to the transferase hexapeptide repeat family.</text>
</comment>
<reference evidence="5 6" key="1">
    <citation type="journal article" date="2017" name="Front. Microbiol.">
        <title>Strong Genomic and Phenotypic Heterogeneity in the Aeromonas sobria Species Complex.</title>
        <authorList>
            <person name="Gauthier J."/>
            <person name="Vincent A.T."/>
            <person name="Charette S.J."/>
            <person name="Derome N."/>
        </authorList>
    </citation>
    <scope>NUCLEOTIDE SEQUENCE [LARGE SCALE GENOMIC DNA]</scope>
    <source>
        <strain evidence="5 6">TM18</strain>
    </source>
</reference>
<evidence type="ECO:0000256" key="2">
    <source>
        <dbReference type="ARBA" id="ARBA00022737"/>
    </source>
</evidence>
<dbReference type="PANTHER" id="PTHR43017:SF1">
    <property type="entry name" value="ACETYLTRANSFERASE YJL218W-RELATED"/>
    <property type="match status" value="1"/>
</dbReference>
<evidence type="ECO:0000313" key="6">
    <source>
        <dbReference type="Proteomes" id="UP000233467"/>
    </source>
</evidence>
<organism evidence="5 6">
    <name type="scientific">Aeromonas sobria</name>
    <dbReference type="NCBI Taxonomy" id="646"/>
    <lineage>
        <taxon>Bacteria</taxon>
        <taxon>Pseudomonadati</taxon>
        <taxon>Pseudomonadota</taxon>
        <taxon>Gammaproteobacteria</taxon>
        <taxon>Aeromonadales</taxon>
        <taxon>Aeromonadaceae</taxon>
        <taxon>Aeromonas</taxon>
    </lineage>
</organism>
<comment type="caution">
    <text evidence="5">The sequence shown here is derived from an EMBL/GenBank/DDBJ whole genome shotgun (WGS) entry which is preliminary data.</text>
</comment>
<protein>
    <recommendedName>
        <fullName evidence="4">Acetyltransferase</fullName>
        <ecNumber evidence="4">2.3.1.-</ecNumber>
    </recommendedName>
</protein>
<gene>
    <name evidence="5" type="ORF">CJP16_06605</name>
</gene>
<dbReference type="InterPro" id="IPR001451">
    <property type="entry name" value="Hexapep"/>
</dbReference>
<dbReference type="Proteomes" id="UP000233467">
    <property type="component" value="Unassembled WGS sequence"/>
</dbReference>
<dbReference type="InterPro" id="IPR039369">
    <property type="entry name" value="LacA-like"/>
</dbReference>
<keyword evidence="6" id="KW-1185">Reference proteome</keyword>
<dbReference type="SUPFAM" id="SSF51161">
    <property type="entry name" value="Trimeric LpxA-like enzymes"/>
    <property type="match status" value="1"/>
</dbReference>
<keyword evidence="2" id="KW-0677">Repeat</keyword>
<dbReference type="EMBL" id="NQMM01000020">
    <property type="protein sequence ID" value="PKQ80457.1"/>
    <property type="molecule type" value="Genomic_DNA"/>
</dbReference>
<dbReference type="PROSITE" id="PS00101">
    <property type="entry name" value="HEXAPEP_TRANSFERASES"/>
    <property type="match status" value="1"/>
</dbReference>
<dbReference type="InterPro" id="IPR011004">
    <property type="entry name" value="Trimer_LpxA-like_sf"/>
</dbReference>
<keyword evidence="1 4" id="KW-0808">Transferase</keyword>
<name>A0A2N3J3U2_AERSO</name>
<dbReference type="GO" id="GO:0008870">
    <property type="term" value="F:galactoside O-acetyltransferase activity"/>
    <property type="evidence" value="ECO:0007669"/>
    <property type="project" value="TreeGrafter"/>
</dbReference>
<dbReference type="PANTHER" id="PTHR43017">
    <property type="entry name" value="GALACTOSIDE O-ACETYLTRANSFERASE"/>
    <property type="match status" value="1"/>
</dbReference>
<dbReference type="EC" id="2.3.1.-" evidence="4"/>
<evidence type="ECO:0000313" key="5">
    <source>
        <dbReference type="EMBL" id="PKQ80457.1"/>
    </source>
</evidence>
<dbReference type="Pfam" id="PF14602">
    <property type="entry name" value="Hexapep_2"/>
    <property type="match status" value="1"/>
</dbReference>
<keyword evidence="3 4" id="KW-0012">Acyltransferase</keyword>
<evidence type="ECO:0000256" key="4">
    <source>
        <dbReference type="RuleBase" id="RU367021"/>
    </source>
</evidence>
<dbReference type="InterPro" id="IPR018357">
    <property type="entry name" value="Hexapep_transf_CS"/>
</dbReference>
<evidence type="ECO:0000256" key="1">
    <source>
        <dbReference type="ARBA" id="ARBA00022679"/>
    </source>
</evidence>
<dbReference type="AlphaFoldDB" id="A0A2N3J3U2"/>